<protein>
    <submittedName>
        <fullName evidence="6">Helix-turn-helix domain-containing protein</fullName>
    </submittedName>
</protein>
<keyword evidence="2" id="KW-0238">DNA-binding</keyword>
<dbReference type="SMART" id="SM00342">
    <property type="entry name" value="HTH_ARAC"/>
    <property type="match status" value="1"/>
</dbReference>
<sequence>MGEEPFGQHRVARTSEFDEAHAAMESVFLPLQMRLQRSAAAKSLGLVLNARCVGEVTVSYVRFGCGVHIDTAEAENYHVNAPLCGGADSRTGRMERVQAIPGRAAVFMPDLPADIDWRGDCAQFCLMFPRHVLQRELEAMLDRPVARPIEFAPGMDLTTGHGQAWLDMLWLIERQSRARPSLLDHPLAAGNLERLLVDGLLLAQPHNYTEALTGPRRPAAPQVVRQAIELLESRPEQPWTTPKLARQVMVSARCLQEGFQRSVGVPPMRYLRDVRLNRVHDDLRAAAPNSVSVSQVAGRWDFCYLGRFAAAYRGKFGQTPSETLRGPTTPCTRRRGEAGRGRREVVAPAAVAHKHA</sequence>
<keyword evidence="3" id="KW-0804">Transcription</keyword>
<dbReference type="Pfam" id="PF12833">
    <property type="entry name" value="HTH_18"/>
    <property type="match status" value="1"/>
</dbReference>
<dbReference type="Proteomes" id="UP000820669">
    <property type="component" value="Unassembled WGS sequence"/>
</dbReference>
<name>A0ABX1SDT1_9PSEU</name>
<dbReference type="Gene3D" id="1.10.10.60">
    <property type="entry name" value="Homeodomain-like"/>
    <property type="match status" value="1"/>
</dbReference>
<dbReference type="SUPFAM" id="SSF46689">
    <property type="entry name" value="Homeodomain-like"/>
    <property type="match status" value="1"/>
</dbReference>
<evidence type="ECO:0000313" key="6">
    <source>
        <dbReference type="EMBL" id="NMH98353.1"/>
    </source>
</evidence>
<accession>A0ABX1SDT1</accession>
<keyword evidence="1" id="KW-0805">Transcription regulation</keyword>
<dbReference type="RefSeq" id="WP_169381787.1">
    <property type="nucleotide sequence ID" value="NZ_JAAXLA010000021.1"/>
</dbReference>
<proteinExistence type="predicted"/>
<comment type="caution">
    <text evidence="6">The sequence shown here is derived from an EMBL/GenBank/DDBJ whole genome shotgun (WGS) entry which is preliminary data.</text>
</comment>
<dbReference type="Pfam" id="PF14525">
    <property type="entry name" value="AraC_binding_2"/>
    <property type="match status" value="1"/>
</dbReference>
<dbReference type="PANTHER" id="PTHR46796:SF12">
    <property type="entry name" value="HTH-TYPE DNA-BINDING TRANSCRIPTIONAL ACTIVATOR EUTR"/>
    <property type="match status" value="1"/>
</dbReference>
<feature type="region of interest" description="Disordered" evidence="4">
    <location>
        <begin position="320"/>
        <end position="356"/>
    </location>
</feature>
<dbReference type="InterPro" id="IPR018060">
    <property type="entry name" value="HTH_AraC"/>
</dbReference>
<evidence type="ECO:0000259" key="5">
    <source>
        <dbReference type="PROSITE" id="PS01124"/>
    </source>
</evidence>
<reference evidence="6 7" key="1">
    <citation type="submission" date="2020-04" db="EMBL/GenBank/DDBJ databases">
        <authorList>
            <person name="Klaysubun C."/>
            <person name="Duangmal K."/>
            <person name="Lipun K."/>
        </authorList>
    </citation>
    <scope>NUCLEOTIDE SEQUENCE [LARGE SCALE GENOMIC DNA]</scope>
    <source>
        <strain evidence="6 7">K10HN5</strain>
    </source>
</reference>
<dbReference type="InterPro" id="IPR009057">
    <property type="entry name" value="Homeodomain-like_sf"/>
</dbReference>
<dbReference type="PANTHER" id="PTHR46796">
    <property type="entry name" value="HTH-TYPE TRANSCRIPTIONAL ACTIVATOR RHAS-RELATED"/>
    <property type="match status" value="1"/>
</dbReference>
<evidence type="ECO:0000256" key="4">
    <source>
        <dbReference type="SAM" id="MobiDB-lite"/>
    </source>
</evidence>
<feature type="compositionally biased region" description="Basic and acidic residues" evidence="4">
    <location>
        <begin position="334"/>
        <end position="345"/>
    </location>
</feature>
<dbReference type="PROSITE" id="PS01124">
    <property type="entry name" value="HTH_ARAC_FAMILY_2"/>
    <property type="match status" value="1"/>
</dbReference>
<dbReference type="InterPro" id="IPR050204">
    <property type="entry name" value="AraC_XylS_family_regulators"/>
</dbReference>
<evidence type="ECO:0000256" key="1">
    <source>
        <dbReference type="ARBA" id="ARBA00023015"/>
    </source>
</evidence>
<evidence type="ECO:0000256" key="3">
    <source>
        <dbReference type="ARBA" id="ARBA00023163"/>
    </source>
</evidence>
<evidence type="ECO:0000256" key="2">
    <source>
        <dbReference type="ARBA" id="ARBA00023125"/>
    </source>
</evidence>
<gene>
    <name evidence="6" type="ORF">HF526_13680</name>
</gene>
<feature type="compositionally biased region" description="Low complexity" evidence="4">
    <location>
        <begin position="346"/>
        <end position="356"/>
    </location>
</feature>
<dbReference type="EMBL" id="JAAXLA010000021">
    <property type="protein sequence ID" value="NMH98353.1"/>
    <property type="molecule type" value="Genomic_DNA"/>
</dbReference>
<feature type="domain" description="HTH araC/xylS-type" evidence="5">
    <location>
        <begin position="225"/>
        <end position="326"/>
    </location>
</feature>
<organism evidence="6 7">
    <name type="scientific">Pseudonocardia acidicola</name>
    <dbReference type="NCBI Taxonomy" id="2724939"/>
    <lineage>
        <taxon>Bacteria</taxon>
        <taxon>Bacillati</taxon>
        <taxon>Actinomycetota</taxon>
        <taxon>Actinomycetes</taxon>
        <taxon>Pseudonocardiales</taxon>
        <taxon>Pseudonocardiaceae</taxon>
        <taxon>Pseudonocardia</taxon>
    </lineage>
</organism>
<keyword evidence="7" id="KW-1185">Reference proteome</keyword>
<dbReference type="InterPro" id="IPR035418">
    <property type="entry name" value="AraC-bd_2"/>
</dbReference>
<evidence type="ECO:0000313" key="7">
    <source>
        <dbReference type="Proteomes" id="UP000820669"/>
    </source>
</evidence>